<evidence type="ECO:0000256" key="2">
    <source>
        <dbReference type="SAM" id="SignalP"/>
    </source>
</evidence>
<dbReference type="PROSITE" id="PS51272">
    <property type="entry name" value="SLH"/>
    <property type="match status" value="3"/>
</dbReference>
<evidence type="ECO:0000259" key="3">
    <source>
        <dbReference type="PROSITE" id="PS50853"/>
    </source>
</evidence>
<dbReference type="Proteomes" id="UP000608071">
    <property type="component" value="Unassembled WGS sequence"/>
</dbReference>
<comment type="caution">
    <text evidence="5">The sequence shown here is derived from an EMBL/GenBank/DDBJ whole genome shotgun (WGS) entry which is preliminary data.</text>
</comment>
<dbReference type="SMART" id="SM00060">
    <property type="entry name" value="FN3"/>
    <property type="match status" value="14"/>
</dbReference>
<feature type="domain" description="SLH" evidence="4">
    <location>
        <begin position="1841"/>
        <end position="1903"/>
    </location>
</feature>
<dbReference type="EMBL" id="JACSQL010000011">
    <property type="protein sequence ID" value="MBD7970324.1"/>
    <property type="molecule type" value="Genomic_DNA"/>
</dbReference>
<feature type="domain" description="Fibronectin type-III" evidence="3">
    <location>
        <begin position="838"/>
        <end position="919"/>
    </location>
</feature>
<organism evidence="5 6">
    <name type="scientific">Paenibacillus gallinarum</name>
    <dbReference type="NCBI Taxonomy" id="2762232"/>
    <lineage>
        <taxon>Bacteria</taxon>
        <taxon>Bacillati</taxon>
        <taxon>Bacillota</taxon>
        <taxon>Bacilli</taxon>
        <taxon>Bacillales</taxon>
        <taxon>Paenibacillaceae</taxon>
        <taxon>Paenibacillus</taxon>
    </lineage>
</organism>
<proteinExistence type="predicted"/>
<keyword evidence="1" id="KW-0677">Repeat</keyword>
<accession>A0ABR8T406</accession>
<feature type="chain" id="PRO_5045990565" evidence="2">
    <location>
        <begin position="22"/>
        <end position="2023"/>
    </location>
</feature>
<dbReference type="InterPro" id="IPR001119">
    <property type="entry name" value="SLH_dom"/>
</dbReference>
<dbReference type="Pfam" id="PF00395">
    <property type="entry name" value="SLH"/>
    <property type="match status" value="3"/>
</dbReference>
<name>A0ABR8T406_9BACL</name>
<keyword evidence="6" id="KW-1185">Reference proteome</keyword>
<feature type="domain" description="SLH" evidence="4">
    <location>
        <begin position="1904"/>
        <end position="1962"/>
    </location>
</feature>
<feature type="domain" description="Fibronectin type-III" evidence="3">
    <location>
        <begin position="1568"/>
        <end position="1649"/>
    </location>
</feature>
<feature type="signal peptide" evidence="2">
    <location>
        <begin position="1"/>
        <end position="21"/>
    </location>
</feature>
<feature type="domain" description="Fibronectin type-III" evidence="3">
    <location>
        <begin position="1241"/>
        <end position="1325"/>
    </location>
</feature>
<dbReference type="Gene3D" id="2.60.40.10">
    <property type="entry name" value="Immunoglobulins"/>
    <property type="match status" value="13"/>
</dbReference>
<dbReference type="PROSITE" id="PS50853">
    <property type="entry name" value="FN3"/>
    <property type="match status" value="7"/>
</dbReference>
<dbReference type="Pfam" id="PF00041">
    <property type="entry name" value="fn3"/>
    <property type="match status" value="5"/>
</dbReference>
<dbReference type="InterPro" id="IPR050991">
    <property type="entry name" value="ECM_Regulatory_Proteins"/>
</dbReference>
<protein>
    <submittedName>
        <fullName evidence="5">Fibronectin type III domain-containing protein</fullName>
    </submittedName>
</protein>
<dbReference type="PANTHER" id="PTHR46708:SF2">
    <property type="entry name" value="FIBRONECTIN TYPE-III DOMAIN-CONTAINING PROTEIN"/>
    <property type="match status" value="1"/>
</dbReference>
<evidence type="ECO:0000313" key="6">
    <source>
        <dbReference type="Proteomes" id="UP000608071"/>
    </source>
</evidence>
<dbReference type="InterPro" id="IPR013783">
    <property type="entry name" value="Ig-like_fold"/>
</dbReference>
<feature type="domain" description="Fibronectin type-III" evidence="3">
    <location>
        <begin position="920"/>
        <end position="1003"/>
    </location>
</feature>
<dbReference type="PANTHER" id="PTHR46708">
    <property type="entry name" value="TENASCIN"/>
    <property type="match status" value="1"/>
</dbReference>
<feature type="domain" description="Fibronectin type-III" evidence="3">
    <location>
        <begin position="1080"/>
        <end position="1164"/>
    </location>
</feature>
<feature type="domain" description="Fibronectin type-III" evidence="3">
    <location>
        <begin position="1402"/>
        <end position="1486"/>
    </location>
</feature>
<dbReference type="InterPro" id="IPR036116">
    <property type="entry name" value="FN3_sf"/>
</dbReference>
<dbReference type="CDD" id="cd00063">
    <property type="entry name" value="FN3"/>
    <property type="match status" value="10"/>
</dbReference>
<evidence type="ECO:0000313" key="5">
    <source>
        <dbReference type="EMBL" id="MBD7970324.1"/>
    </source>
</evidence>
<dbReference type="InterPro" id="IPR003961">
    <property type="entry name" value="FN3_dom"/>
</dbReference>
<keyword evidence="2" id="KW-0732">Signal</keyword>
<feature type="domain" description="SLH" evidence="4">
    <location>
        <begin position="1963"/>
        <end position="2023"/>
    </location>
</feature>
<evidence type="ECO:0000259" key="4">
    <source>
        <dbReference type="PROSITE" id="PS51272"/>
    </source>
</evidence>
<gene>
    <name evidence="5" type="ORF">H9647_19850</name>
</gene>
<dbReference type="SUPFAM" id="SSF49265">
    <property type="entry name" value="Fibronectin type III"/>
    <property type="match status" value="7"/>
</dbReference>
<feature type="domain" description="Fibronectin type-III" evidence="3">
    <location>
        <begin position="657"/>
        <end position="748"/>
    </location>
</feature>
<reference evidence="5 6" key="1">
    <citation type="submission" date="2020-08" db="EMBL/GenBank/DDBJ databases">
        <title>A Genomic Blueprint of the Chicken Gut Microbiome.</title>
        <authorList>
            <person name="Gilroy R."/>
            <person name="Ravi A."/>
            <person name="Getino M."/>
            <person name="Pursley I."/>
            <person name="Horton D.L."/>
            <person name="Alikhan N.-F."/>
            <person name="Baker D."/>
            <person name="Gharbi K."/>
            <person name="Hall N."/>
            <person name="Watson M."/>
            <person name="Adriaenssens E.M."/>
            <person name="Foster-Nyarko E."/>
            <person name="Jarju S."/>
            <person name="Secka A."/>
            <person name="Antonio M."/>
            <person name="Oren A."/>
            <person name="Chaudhuri R."/>
            <person name="La Ragione R.M."/>
            <person name="Hildebrand F."/>
            <person name="Pallen M.J."/>
        </authorList>
    </citation>
    <scope>NUCLEOTIDE SEQUENCE [LARGE SCALE GENOMIC DNA]</scope>
    <source>
        <strain evidence="5 6">Sa2BVA9</strain>
    </source>
</reference>
<sequence length="2023" mass="222913">MKIIKKRSISALLTISLGVSIIVPLHTIEAAASPPSFTGVFQKDDHVKLEWAVEMHPSDVLAETSFETGQEIPNLSWGWDIAQPGNQSIVQGSNGTKVLQLTDTFISKKGNWYNYPETQATASINHYEGKSVPSGSTLSLSYKARTTGSTSSMIYPFVSTGWFKKGYERTDDNGRIIRFGQNVDFNNPPTEFAAYVDDGNLSMNNGTTLVVVSSHGTNYDYGVIYYNWDKKRGKFVRDSVSGVWNNPTPLGQQMTMRKDVFSSGEPLLVYREQAATFPTRWTTSDGNWTTYNANVYISDNPDYDFSERGVKPYFTWSTDGKIELDDYKLGYATEVEVYRDSQTIYRGYLSDYEDMAATDKAKPNEPSNTRVTIGPDRKPKITWNAVLDTGTTYNYQIKGYPKNTSQTSLSVKNPVTVTSGIKGYSVVIDQNPNTTPPATITTTGTSYTASDAATGNFYVHIAAVDKKNNVSNVVHIPYNDTINPNLDISSNNDDWTSNSVVLTVVASDNETGIKKIQLPDGTSVNESSANYTATQNGNYSFVAEDNAGNKREKNIVIENIDLTNPVINISPQDRPWSDENIDIVINYKDLESGIDPNKRLFKATNSPNPPTDWEVASSDNQVLTIREEGVWYIHAKATDRVGNEIISKTDTLRLQGMPESPVLQLNGIEEDEAKLEWTLPNGSTLMDGYSYHVENLTTGQSWQVQHPTNHFTDSSLNEGSSYQYRVVAKNHVGQGESNIVDAVTLPGKPSSIKVSKDGREANRALVTIEPVHSATGYRIVATDAVTDQEVFNQTVTDTVYQPITNLLAGTVYNIAVSAINATGEGKAEQVGFLTLPDAPSSFSGLEITDNSVTLGWNNVLSATYFELERDLNLIYGGEDTSYHDEGLESGTSYSYRISAENESGSGEYSTLDDVKTLPAAVLGLKRNHVSTSEITIEWESVRGADGYTLSFDGGEMIHLPENVTQFVASGLQPGSSHKFIVAAQNQSGVGISSSLVLSTIPDVPNNIEVSNIGEQEVTLFIPEVQGATKYLVSVNGQQYETSSGELLITGLAGGQTYSYQVAAGNMAGYSEETTGEFLTLPFMPNNVEGDSTVNSINLRWDAVPSATEYLVYDTQDNLIDKTNNHALSVNNLEAGSEYQFNIRAINESGESKNASFTWWTVPDMPEQVTIDEITENGANIKYSEVEGAIYYEISLNGQKYIRNSTNLQAIDLTPGKTYEYTIKSGNRAGEGRSYRGSFMTLPDKIEKLKAVSTKDSISLQWEKVESATSYKVYNEQKELIDEIMEANYQIKQLEAGTEFSFTVEALNPSGSGKGISISYVTIPALPTDVTVSDISEKEATIRIPTVHGAVYYEIETNEQIEIVNDNQLHLTDLTPGTTYSYSVAAGNRGGTGEKFSGEFITLPDQVENVVAKPLADQITLKWNSVKSAVSYEIYDQDEQLIATTSSTEFLINDLKSGSEYIFYVNAVNDSGRGIRGEVSSQTLPGVISEIIVTDIDETQALVSFSSVTGATYYTLNVNEQSYELQGDTHELLLTELSEGTEYKITAVAGNLSGKGLVEKTSFYTLPIHPEKVRIGTISADTVTIIWDKVMSATSYRVITDQDKVVSESSETRATLTNLEPGKNYTFFVQAKNKSGYSKTTPITFRTHPEKAQVEVNVKEVTETGASLSWDSVKGVDGYKIYLDGELIDTITELNYKIDGYKSASMITGWSIIPFNEVGTSATIVVPDIYTLPSDKYKVMIQGSRDRELEFIFDHELQNEIFVVQYRGNEVYRGTDKSFRLPNLMYGSRYSFDVWTENAIGDKSISKVGEGRTFNIPVNPTPPVIQNPEVDEDKNEIPTEIVINNPFKDINKSFAKEEILKLYELGIIKGTGSKFEPGRPITRIEFVSLLVRSLDLKSSENVNLTFKDINTSGWYAEDLKAAVENNVASGFNSSEFRPHEVITREQASKMLAGAIYGYMIPDGDIVFSDVSDISGWAKDEVAGLGVTQLIQGYPDGTFRPKGKLTRAESAALIYRMYELINGSK</sequence>
<dbReference type="RefSeq" id="WP_191803299.1">
    <property type="nucleotide sequence ID" value="NZ_JACSQL010000011.1"/>
</dbReference>
<evidence type="ECO:0000256" key="1">
    <source>
        <dbReference type="ARBA" id="ARBA00022737"/>
    </source>
</evidence>